<dbReference type="Proteomes" id="UP000192923">
    <property type="component" value="Unassembled WGS sequence"/>
</dbReference>
<dbReference type="OrthoDB" id="5570450at2"/>
<evidence type="ECO:0000313" key="2">
    <source>
        <dbReference type="Proteomes" id="UP000192923"/>
    </source>
</evidence>
<accession>A0A1Y6D6Q2</accession>
<name>A0A1Y6D6Q2_9GAMM</name>
<reference evidence="1 2" key="1">
    <citation type="submission" date="2016-12" db="EMBL/GenBank/DDBJ databases">
        <authorList>
            <person name="Song W.-J."/>
            <person name="Kurnit D.M."/>
        </authorList>
    </citation>
    <scope>NUCLEOTIDE SEQUENCE [LARGE SCALE GENOMIC DNA]</scope>
    <source>
        <strain evidence="1 2">175</strain>
    </source>
</reference>
<dbReference type="AlphaFoldDB" id="A0A1Y6D6Q2"/>
<proteinExistence type="predicted"/>
<dbReference type="EMBL" id="FXAM01000001">
    <property type="protein sequence ID" value="SMF96503.1"/>
    <property type="molecule type" value="Genomic_DNA"/>
</dbReference>
<sequence>MNPHPAPHVRTGWNVLCAALLLAGCASEPKPLAPLSPNDPEAKTLEADRAQFRAKKEALIDEAMDLDAAEHDAFWSEYHQYEAELRKIQDERYQIIHDFATYYDNMTNAIADNLAERMLKMKQRRNELAAKYYRRIKAATSAITAARFLQVENEITLLSDLKVSSEAPLFPKGTNPADMR</sequence>
<organism evidence="1 2">
    <name type="scientific">Methylomagnum ishizawai</name>
    <dbReference type="NCBI Taxonomy" id="1760988"/>
    <lineage>
        <taxon>Bacteria</taxon>
        <taxon>Pseudomonadati</taxon>
        <taxon>Pseudomonadota</taxon>
        <taxon>Gammaproteobacteria</taxon>
        <taxon>Methylococcales</taxon>
        <taxon>Methylococcaceae</taxon>
        <taxon>Methylomagnum</taxon>
    </lineage>
</organism>
<gene>
    <name evidence="1" type="ORF">SAMN02949497_3903</name>
</gene>
<evidence type="ECO:0000313" key="1">
    <source>
        <dbReference type="EMBL" id="SMF96503.1"/>
    </source>
</evidence>
<dbReference type="RefSeq" id="WP_085215383.1">
    <property type="nucleotide sequence ID" value="NZ_FXAM01000001.1"/>
</dbReference>
<keyword evidence="2" id="KW-1185">Reference proteome</keyword>
<protein>
    <submittedName>
        <fullName evidence="1">Uncharacterized protein</fullName>
    </submittedName>
</protein>